<evidence type="ECO:0000313" key="2">
    <source>
        <dbReference type="Proteomes" id="UP000499080"/>
    </source>
</evidence>
<name>A0A4Y2JAD2_ARAVE</name>
<accession>A0A4Y2JAD2</accession>
<dbReference type="Proteomes" id="UP000499080">
    <property type="component" value="Unassembled WGS sequence"/>
</dbReference>
<dbReference type="OrthoDB" id="5410741at2759"/>
<keyword evidence="2" id="KW-1185">Reference proteome</keyword>
<dbReference type="EMBL" id="BGPR01189167">
    <property type="protein sequence ID" value="GBM86202.1"/>
    <property type="molecule type" value="Genomic_DNA"/>
</dbReference>
<protein>
    <submittedName>
        <fullName evidence="1">Uncharacterized protein</fullName>
    </submittedName>
</protein>
<organism evidence="1 2">
    <name type="scientific">Araneus ventricosus</name>
    <name type="common">Orbweaver spider</name>
    <name type="synonym">Epeira ventricosa</name>
    <dbReference type="NCBI Taxonomy" id="182803"/>
    <lineage>
        <taxon>Eukaryota</taxon>
        <taxon>Metazoa</taxon>
        <taxon>Ecdysozoa</taxon>
        <taxon>Arthropoda</taxon>
        <taxon>Chelicerata</taxon>
        <taxon>Arachnida</taxon>
        <taxon>Araneae</taxon>
        <taxon>Araneomorphae</taxon>
        <taxon>Entelegynae</taxon>
        <taxon>Araneoidea</taxon>
        <taxon>Araneidae</taxon>
        <taxon>Araneus</taxon>
    </lineage>
</organism>
<feature type="non-terminal residue" evidence="1">
    <location>
        <position position="70"/>
    </location>
</feature>
<evidence type="ECO:0000313" key="1">
    <source>
        <dbReference type="EMBL" id="GBM86202.1"/>
    </source>
</evidence>
<dbReference type="AlphaFoldDB" id="A0A4Y2JAD2"/>
<reference evidence="1 2" key="1">
    <citation type="journal article" date="2019" name="Sci. Rep.">
        <title>Orb-weaving spider Araneus ventricosus genome elucidates the spidroin gene catalogue.</title>
        <authorList>
            <person name="Kono N."/>
            <person name="Nakamura H."/>
            <person name="Ohtoshi R."/>
            <person name="Moran D.A.P."/>
            <person name="Shinohara A."/>
            <person name="Yoshida Y."/>
            <person name="Fujiwara M."/>
            <person name="Mori M."/>
            <person name="Tomita M."/>
            <person name="Arakawa K."/>
        </authorList>
    </citation>
    <scope>NUCLEOTIDE SEQUENCE [LARGE SCALE GENOMIC DNA]</scope>
</reference>
<proteinExistence type="predicted"/>
<sequence>MASQRKLFNYAVGRRLVNSPIPLTKLLELEVALEQEWPRIPQELMDNLILFMRASVFWQSWVTTHPFEQS</sequence>
<gene>
    <name evidence="1" type="ORF">AVEN_136118_1</name>
</gene>
<comment type="caution">
    <text evidence="1">The sequence shown here is derived from an EMBL/GenBank/DDBJ whole genome shotgun (WGS) entry which is preliminary data.</text>
</comment>